<dbReference type="EMBL" id="MCGO01000002">
    <property type="protein sequence ID" value="ORY53142.1"/>
    <property type="molecule type" value="Genomic_DNA"/>
</dbReference>
<sequence length="309" mass="34679">MLSAALKQHRRALSNVATRPAGATEVFRTQGPGGRSSNSGHTATVFGATGFVGRYVVNNLGKIGTQVVTPYRGTDDEKRHLKLMGDLGQIVQLQLQLDSNPCRCSTKLARMATELGVNKFIHVSALGANVDSPSEFLRTKDKFWNRIGYYLKFGFVGLPIYNNGQTILRPVYVGDVAAAIAKSMTNDQVLERLLNSTGNPRSYKQQHLIDFFLDVTKRNPTVWYPNKFVAKRLADALNLVMPFVQISRDEIERAYIDEVASKDPSILTFKDFNIKPVTVEDTIVQQVRVYRPAEFAHAPYEKDIKRWIQ</sequence>
<feature type="region of interest" description="Disordered" evidence="1">
    <location>
        <begin position="20"/>
        <end position="40"/>
    </location>
</feature>
<proteinExistence type="predicted"/>
<protein>
    <submittedName>
        <fullName evidence="2">NAD(P)-binding protein</fullName>
    </submittedName>
</protein>
<dbReference type="STRING" id="329046.A0A1Y2D1I4"/>
<dbReference type="GO" id="GO:0005739">
    <property type="term" value="C:mitochondrion"/>
    <property type="evidence" value="ECO:0007669"/>
    <property type="project" value="TreeGrafter"/>
</dbReference>
<dbReference type="GO" id="GO:0044877">
    <property type="term" value="F:protein-containing complex binding"/>
    <property type="evidence" value="ECO:0007669"/>
    <property type="project" value="TreeGrafter"/>
</dbReference>
<dbReference type="Gene3D" id="3.40.50.720">
    <property type="entry name" value="NAD(P)-binding Rossmann-like Domain"/>
    <property type="match status" value="2"/>
</dbReference>
<evidence type="ECO:0000313" key="3">
    <source>
        <dbReference type="Proteomes" id="UP000193642"/>
    </source>
</evidence>
<dbReference type="Proteomes" id="UP000193642">
    <property type="component" value="Unassembled WGS sequence"/>
</dbReference>
<reference evidence="2 3" key="1">
    <citation type="submission" date="2016-07" db="EMBL/GenBank/DDBJ databases">
        <title>Pervasive Adenine N6-methylation of Active Genes in Fungi.</title>
        <authorList>
            <consortium name="DOE Joint Genome Institute"/>
            <person name="Mondo S.J."/>
            <person name="Dannebaum R.O."/>
            <person name="Kuo R.C."/>
            <person name="Labutti K."/>
            <person name="Haridas S."/>
            <person name="Kuo A."/>
            <person name="Salamov A."/>
            <person name="Ahrendt S.R."/>
            <person name="Lipzen A."/>
            <person name="Sullivan W."/>
            <person name="Andreopoulos W.B."/>
            <person name="Clum A."/>
            <person name="Lindquist E."/>
            <person name="Daum C."/>
            <person name="Ramamoorthy G.K."/>
            <person name="Gryganskyi A."/>
            <person name="Culley D."/>
            <person name="Magnuson J.K."/>
            <person name="James T.Y."/>
            <person name="O'Malley M.A."/>
            <person name="Stajich J.E."/>
            <person name="Spatafora J.W."/>
            <person name="Visel A."/>
            <person name="Grigoriev I.V."/>
        </authorList>
    </citation>
    <scope>NUCLEOTIDE SEQUENCE [LARGE SCALE GENOMIC DNA]</scope>
    <source>
        <strain evidence="2 3">JEL800</strain>
    </source>
</reference>
<keyword evidence="3" id="KW-1185">Reference proteome</keyword>
<dbReference type="InterPro" id="IPR051207">
    <property type="entry name" value="ComplexI_NDUFA9_subunit"/>
</dbReference>
<evidence type="ECO:0000256" key="1">
    <source>
        <dbReference type="SAM" id="MobiDB-lite"/>
    </source>
</evidence>
<dbReference type="OrthoDB" id="275457at2759"/>
<organism evidence="2 3">
    <name type="scientific">Rhizoclosmatium globosum</name>
    <dbReference type="NCBI Taxonomy" id="329046"/>
    <lineage>
        <taxon>Eukaryota</taxon>
        <taxon>Fungi</taxon>
        <taxon>Fungi incertae sedis</taxon>
        <taxon>Chytridiomycota</taxon>
        <taxon>Chytridiomycota incertae sedis</taxon>
        <taxon>Chytridiomycetes</taxon>
        <taxon>Chytridiales</taxon>
        <taxon>Chytriomycetaceae</taxon>
        <taxon>Rhizoclosmatium</taxon>
    </lineage>
</organism>
<evidence type="ECO:0000313" key="2">
    <source>
        <dbReference type="EMBL" id="ORY53142.1"/>
    </source>
</evidence>
<gene>
    <name evidence="2" type="ORF">BCR33DRAFT_711494</name>
</gene>
<dbReference type="PANTHER" id="PTHR12126:SF11">
    <property type="entry name" value="NADH DEHYDROGENASE [UBIQUINONE] 1 ALPHA SUBCOMPLEX SUBUNIT 9, MITOCHONDRIAL"/>
    <property type="match status" value="1"/>
</dbReference>
<name>A0A1Y2D1I4_9FUNG</name>
<dbReference type="PANTHER" id="PTHR12126">
    <property type="entry name" value="NADH-UBIQUINONE OXIDOREDUCTASE 39 KDA SUBUNIT-RELATED"/>
    <property type="match status" value="1"/>
</dbReference>
<comment type="caution">
    <text evidence="2">The sequence shown here is derived from an EMBL/GenBank/DDBJ whole genome shotgun (WGS) entry which is preliminary data.</text>
</comment>
<accession>A0A1Y2D1I4</accession>
<dbReference type="InterPro" id="IPR036291">
    <property type="entry name" value="NAD(P)-bd_dom_sf"/>
</dbReference>
<dbReference type="SUPFAM" id="SSF51735">
    <property type="entry name" value="NAD(P)-binding Rossmann-fold domains"/>
    <property type="match status" value="1"/>
</dbReference>
<dbReference type="AlphaFoldDB" id="A0A1Y2D1I4"/>